<comment type="caution">
    <text evidence="1">The sequence shown here is derived from an EMBL/GenBank/DDBJ whole genome shotgun (WGS) entry which is preliminary data.</text>
</comment>
<protein>
    <submittedName>
        <fullName evidence="1">AAA family ATPase</fullName>
    </submittedName>
</protein>
<gene>
    <name evidence="1" type="ORF">GRI36_09820</name>
</gene>
<dbReference type="OrthoDB" id="1496333at2"/>
<dbReference type="EMBL" id="WTYS01000001">
    <property type="protein sequence ID" value="MXO57179.1"/>
    <property type="molecule type" value="Genomic_DNA"/>
</dbReference>
<sequence>MDSLALEREAEAARDWMGGDAVSIHDEGQIRATPYSWPDAASIPPRSWLLGYWYLRGEVTAIVAPGGLGKSTFTIGTALSLASGLDFLKLGQPEKTSRVWVWNLEDAKEELDRQVSACAMHHGTGPADCADRLYLDSGLDTELCTAIEGEHGFEIIEPVYVGLKAEILRRKIDVLIVDPFVSSHAISENDNRMMDKVAKRWKRLASETNSAIVLVHHTKKMGGREAKAEDGRGAVALINAARSTLVVNPMTKEEGERFGITDSTELRHFMRVDDDKPNRAPAQAATWFKKASAQLGNQDAYGRTDSVGAVERWTPPDPFDGISLRHLFDVQQLIAAGEYGANVQAMDWAGNAVAEIIGADLGDKADKARVKSLLSQWTANKAFKIETRPMPGKGRDKPFLIVGEAVEPSMLPTFKSGVG</sequence>
<evidence type="ECO:0000313" key="1">
    <source>
        <dbReference type="EMBL" id="MXO57179.1"/>
    </source>
</evidence>
<accession>A0A6I4SNF9</accession>
<dbReference type="AlphaFoldDB" id="A0A6I4SNF9"/>
<dbReference type="Gene3D" id="3.40.50.300">
    <property type="entry name" value="P-loop containing nucleotide triphosphate hydrolases"/>
    <property type="match status" value="1"/>
</dbReference>
<reference evidence="1 2" key="1">
    <citation type="submission" date="2019-12" db="EMBL/GenBank/DDBJ databases">
        <title>Genomic-based taxomic classification of the family Erythrobacteraceae.</title>
        <authorList>
            <person name="Xu L."/>
        </authorList>
    </citation>
    <scope>NUCLEOTIDE SEQUENCE [LARGE SCALE GENOMIC DNA]</scope>
    <source>
        <strain evidence="1 2">JCM 17802</strain>
    </source>
</reference>
<name>A0A6I4SNF9_9SPHN</name>
<organism evidence="1 2">
    <name type="scientific">Pontixanthobacter gangjinensis</name>
    <dbReference type="NCBI Taxonomy" id="1028742"/>
    <lineage>
        <taxon>Bacteria</taxon>
        <taxon>Pseudomonadati</taxon>
        <taxon>Pseudomonadota</taxon>
        <taxon>Alphaproteobacteria</taxon>
        <taxon>Sphingomonadales</taxon>
        <taxon>Erythrobacteraceae</taxon>
        <taxon>Pontixanthobacter</taxon>
    </lineage>
</organism>
<dbReference type="RefSeq" id="WP_160598298.1">
    <property type="nucleotide sequence ID" value="NZ_WTYS01000001.1"/>
</dbReference>
<evidence type="ECO:0000313" key="2">
    <source>
        <dbReference type="Proteomes" id="UP000468943"/>
    </source>
</evidence>
<proteinExistence type="predicted"/>
<keyword evidence="2" id="KW-1185">Reference proteome</keyword>
<dbReference type="SUPFAM" id="SSF52540">
    <property type="entry name" value="P-loop containing nucleoside triphosphate hydrolases"/>
    <property type="match status" value="1"/>
</dbReference>
<dbReference type="InterPro" id="IPR027417">
    <property type="entry name" value="P-loop_NTPase"/>
</dbReference>
<dbReference type="Pfam" id="PF13481">
    <property type="entry name" value="AAA_25"/>
    <property type="match status" value="1"/>
</dbReference>
<dbReference type="Proteomes" id="UP000468943">
    <property type="component" value="Unassembled WGS sequence"/>
</dbReference>